<name>B6K078_SCHJY</name>
<comment type="similarity">
    <text evidence="6">Belongs to the PTPA-type PPIase family.</text>
</comment>
<gene>
    <name evidence="8" type="primary">ypa1</name>
    <name evidence="7" type="ORF">SJAG_01270</name>
</gene>
<keyword evidence="9" id="KW-1185">Reference proteome</keyword>
<evidence type="ECO:0000256" key="4">
    <source>
        <dbReference type="ARBA" id="ARBA00023110"/>
    </source>
</evidence>
<dbReference type="InterPro" id="IPR004327">
    <property type="entry name" value="Phstyr_phstse_ac"/>
</dbReference>
<dbReference type="EC" id="5.2.1.8" evidence="6"/>
<evidence type="ECO:0000313" key="8">
    <source>
        <dbReference type="JaponicusDB" id="SJAG_01270"/>
    </source>
</evidence>
<dbReference type="CDD" id="cd04087">
    <property type="entry name" value="PTPA"/>
    <property type="match status" value="1"/>
</dbReference>
<dbReference type="GO" id="GO:0006281">
    <property type="term" value="P:DNA repair"/>
    <property type="evidence" value="ECO:0007669"/>
    <property type="project" value="EnsemblFungi"/>
</dbReference>
<evidence type="ECO:0000256" key="6">
    <source>
        <dbReference type="RuleBase" id="RU361210"/>
    </source>
</evidence>
<evidence type="ECO:0000256" key="3">
    <source>
        <dbReference type="ARBA" id="ARBA00022490"/>
    </source>
</evidence>
<dbReference type="RefSeq" id="XP_002172521.1">
    <property type="nucleotide sequence ID" value="XM_002172485.2"/>
</dbReference>
<dbReference type="InterPro" id="IPR037218">
    <property type="entry name" value="PTPA_sf"/>
</dbReference>
<proteinExistence type="inferred from homology"/>
<comment type="function">
    <text evidence="6">PPIases accelerate the folding of proteins. It catalyzes the cis-trans isomerization of proline imidic peptide bonds in oligopeptides.</text>
</comment>
<dbReference type="AlphaFoldDB" id="B6K078"/>
<dbReference type="GO" id="GO:0008160">
    <property type="term" value="F:protein tyrosine phosphatase activator activity"/>
    <property type="evidence" value="ECO:0000318"/>
    <property type="project" value="GO_Central"/>
</dbReference>
<evidence type="ECO:0000313" key="7">
    <source>
        <dbReference type="EMBL" id="EEB06228.1"/>
    </source>
</evidence>
<dbReference type="GO" id="GO:0005634">
    <property type="term" value="C:nucleus"/>
    <property type="evidence" value="ECO:0000318"/>
    <property type="project" value="GO_Central"/>
</dbReference>
<dbReference type="EMBL" id="KE651168">
    <property type="protein sequence ID" value="EEB06228.1"/>
    <property type="molecule type" value="Genomic_DNA"/>
</dbReference>
<dbReference type="PANTHER" id="PTHR10012">
    <property type="entry name" value="SERINE/THREONINE-PROTEIN PHOSPHATASE 2A REGULATORY SUBUNIT B"/>
    <property type="match status" value="1"/>
</dbReference>
<dbReference type="GO" id="GO:0000159">
    <property type="term" value="C:protein phosphatase type 2A complex"/>
    <property type="evidence" value="ECO:0000318"/>
    <property type="project" value="GO_Central"/>
</dbReference>
<comment type="catalytic activity">
    <reaction evidence="1 6">
        <text>[protein]-peptidylproline (omega=180) = [protein]-peptidylproline (omega=0)</text>
        <dbReference type="Rhea" id="RHEA:16237"/>
        <dbReference type="Rhea" id="RHEA-COMP:10747"/>
        <dbReference type="Rhea" id="RHEA-COMP:10748"/>
        <dbReference type="ChEBI" id="CHEBI:83833"/>
        <dbReference type="ChEBI" id="CHEBI:83834"/>
        <dbReference type="EC" id="5.2.1.8"/>
    </reaction>
</comment>
<evidence type="ECO:0000313" key="9">
    <source>
        <dbReference type="Proteomes" id="UP000001744"/>
    </source>
</evidence>
<protein>
    <recommendedName>
        <fullName evidence="6">Serine/threonine-protein phosphatase 2A activator</fullName>
        <ecNumber evidence="6">5.2.1.8</ecNumber>
    </recommendedName>
    <alternativeName>
        <fullName evidence="6">Phosphotyrosyl phosphatase activator</fullName>
    </alternativeName>
</protein>
<dbReference type="GeneID" id="7048417"/>
<dbReference type="JaponicusDB" id="SJAG_01270">
    <property type="gene designation" value="ypa1"/>
</dbReference>
<dbReference type="Pfam" id="PF03095">
    <property type="entry name" value="PTPA"/>
    <property type="match status" value="1"/>
</dbReference>
<keyword evidence="4 6" id="KW-0697">Rotamase</keyword>
<dbReference type="GO" id="GO:0003755">
    <property type="term" value="F:peptidyl-prolyl cis-trans isomerase activity"/>
    <property type="evidence" value="ECO:0000318"/>
    <property type="project" value="GO_Central"/>
</dbReference>
<dbReference type="GO" id="GO:0000785">
    <property type="term" value="C:chromatin"/>
    <property type="evidence" value="ECO:0007669"/>
    <property type="project" value="EnsemblFungi"/>
</dbReference>
<dbReference type="GO" id="GO:0005737">
    <property type="term" value="C:cytoplasm"/>
    <property type="evidence" value="ECO:0000318"/>
    <property type="project" value="GO_Central"/>
</dbReference>
<dbReference type="Gene3D" id="1.20.120.1150">
    <property type="match status" value="1"/>
</dbReference>
<dbReference type="GO" id="GO:0006357">
    <property type="term" value="P:regulation of transcription by RNA polymerase II"/>
    <property type="evidence" value="ECO:0007669"/>
    <property type="project" value="EnsemblFungi"/>
</dbReference>
<dbReference type="SUPFAM" id="SSF140984">
    <property type="entry name" value="PTPA-like"/>
    <property type="match status" value="1"/>
</dbReference>
<dbReference type="OMA" id="DACHISP"/>
<evidence type="ECO:0000256" key="5">
    <source>
        <dbReference type="ARBA" id="ARBA00023235"/>
    </source>
</evidence>
<dbReference type="OrthoDB" id="16120at2759"/>
<comment type="subcellular location">
    <subcellularLocation>
        <location evidence="2 6">Cytoplasm</location>
    </subcellularLocation>
</comment>
<dbReference type="VEuPathDB" id="FungiDB:SJAG_01270"/>
<dbReference type="PANTHER" id="PTHR10012:SF5">
    <property type="entry name" value="SERINE_THREONINE-PROTEIN PHOSPHATASE 2A ACTIVATOR 2"/>
    <property type="match status" value="1"/>
</dbReference>
<dbReference type="GO" id="GO:0006914">
    <property type="term" value="P:autophagy"/>
    <property type="evidence" value="ECO:0007669"/>
    <property type="project" value="EnsemblFungi"/>
</dbReference>
<dbReference type="GO" id="GO:0000082">
    <property type="term" value="P:G1/S transition of mitotic cell cycle"/>
    <property type="evidence" value="ECO:0007669"/>
    <property type="project" value="EnsemblFungi"/>
</dbReference>
<dbReference type="HOGENOM" id="CLU_030733_3_1_1"/>
<evidence type="ECO:0000256" key="1">
    <source>
        <dbReference type="ARBA" id="ARBA00000971"/>
    </source>
</evidence>
<dbReference type="InterPro" id="IPR043170">
    <property type="entry name" value="PTPA_C_lid"/>
</dbReference>
<sequence>MDEPVPKDVEEKVVAVQTEKLSPETHFFQPEKLIVEAHDMPAFRKSIAYAKLVGYISALDSAAKNQKTIPKEYSERVERIMNCLSKINGIIDETPRVPGSHRFGNPAFRTFHSKINDQIRTILLDIVTEKWSSAIVELTDYLEGSFGNPQRMDFGTGHELSFVGFLKALEMLSVLEESDRTAIALTVMNRYFEVCRKLIMTYRLEPAGSHGVWGLDDHFFLPFILGSSQLADSRRPKPTNVLKPEVVDDYASINLYFGAVQFINRVKKGPFFEHSPILYDITAVPSWSKINQGLLKMYDNEVLGKYPVVQHFHFGALFSFQPVTTVKLPQPNH</sequence>
<evidence type="ECO:0000256" key="2">
    <source>
        <dbReference type="ARBA" id="ARBA00004496"/>
    </source>
</evidence>
<accession>B6K078</accession>
<keyword evidence="5 6" id="KW-0413">Isomerase</keyword>
<reference evidence="7 9" key="1">
    <citation type="journal article" date="2011" name="Science">
        <title>Comparative functional genomics of the fission yeasts.</title>
        <authorList>
            <person name="Rhind N."/>
            <person name="Chen Z."/>
            <person name="Yassour M."/>
            <person name="Thompson D.A."/>
            <person name="Haas B.J."/>
            <person name="Habib N."/>
            <person name="Wapinski I."/>
            <person name="Roy S."/>
            <person name="Lin M.F."/>
            <person name="Heiman D.I."/>
            <person name="Young S.K."/>
            <person name="Furuya K."/>
            <person name="Guo Y."/>
            <person name="Pidoux A."/>
            <person name="Chen H.M."/>
            <person name="Robbertse B."/>
            <person name="Goldberg J.M."/>
            <person name="Aoki K."/>
            <person name="Bayne E.H."/>
            <person name="Berlin A.M."/>
            <person name="Desjardins C.A."/>
            <person name="Dobbs E."/>
            <person name="Dukaj L."/>
            <person name="Fan L."/>
            <person name="FitzGerald M.G."/>
            <person name="French C."/>
            <person name="Gujja S."/>
            <person name="Hansen K."/>
            <person name="Keifenheim D."/>
            <person name="Levin J.Z."/>
            <person name="Mosher R.A."/>
            <person name="Mueller C.A."/>
            <person name="Pfiffner J."/>
            <person name="Priest M."/>
            <person name="Russ C."/>
            <person name="Smialowska A."/>
            <person name="Swoboda P."/>
            <person name="Sykes S.M."/>
            <person name="Vaughn M."/>
            <person name="Vengrova S."/>
            <person name="Yoder R."/>
            <person name="Zeng Q."/>
            <person name="Allshire R."/>
            <person name="Baulcombe D."/>
            <person name="Birren B.W."/>
            <person name="Brown W."/>
            <person name="Ekwall K."/>
            <person name="Kellis M."/>
            <person name="Leatherwood J."/>
            <person name="Levin H."/>
            <person name="Margalit H."/>
            <person name="Martienssen R."/>
            <person name="Nieduszynski C.A."/>
            <person name="Spatafora J.W."/>
            <person name="Friedman N."/>
            <person name="Dalgaard J.Z."/>
            <person name="Baumann P."/>
            <person name="Niki H."/>
            <person name="Regev A."/>
            <person name="Nusbaum C."/>
        </authorList>
    </citation>
    <scope>NUCLEOTIDE SEQUENCE [LARGE SCALE GENOMIC DNA]</scope>
    <source>
        <strain evidence="9">yFS275 / FY16936</strain>
    </source>
</reference>
<organism evidence="7 9">
    <name type="scientific">Schizosaccharomyces japonicus (strain yFS275 / FY16936)</name>
    <name type="common">Fission yeast</name>
    <dbReference type="NCBI Taxonomy" id="402676"/>
    <lineage>
        <taxon>Eukaryota</taxon>
        <taxon>Fungi</taxon>
        <taxon>Dikarya</taxon>
        <taxon>Ascomycota</taxon>
        <taxon>Taphrinomycotina</taxon>
        <taxon>Schizosaccharomycetes</taxon>
        <taxon>Schizosaccharomycetales</taxon>
        <taxon>Schizosaccharomycetaceae</taxon>
        <taxon>Schizosaccharomyces</taxon>
    </lineage>
</organism>
<dbReference type="eggNOG" id="KOG2867">
    <property type="taxonomic scope" value="Eukaryota"/>
</dbReference>
<dbReference type="FunFam" id="1.20.120.1150:FF:000002">
    <property type="entry name" value="Serine/threonine-protein phosphatase 2A activator"/>
    <property type="match status" value="1"/>
</dbReference>
<keyword evidence="3 6" id="KW-0963">Cytoplasm</keyword>
<dbReference type="PIRSF" id="PIRSF016325">
    <property type="entry name" value="Phstyr_phstse_ac"/>
    <property type="match status" value="1"/>
</dbReference>
<dbReference type="GO" id="GO:0007052">
    <property type="term" value="P:mitotic spindle organization"/>
    <property type="evidence" value="ECO:0000318"/>
    <property type="project" value="GO_Central"/>
</dbReference>
<dbReference type="STRING" id="402676.B6K078"/>
<dbReference type="Proteomes" id="UP000001744">
    <property type="component" value="Unassembled WGS sequence"/>
</dbReference>